<feature type="compositionally biased region" description="Basic and acidic residues" evidence="1">
    <location>
        <begin position="24"/>
        <end position="36"/>
    </location>
</feature>
<name>A0A6L0XBD2_LEIIN</name>
<dbReference type="AlphaFoldDB" id="A0A6L0XBD2"/>
<evidence type="ECO:0000313" key="3">
    <source>
        <dbReference type="Proteomes" id="UP000255414"/>
    </source>
</evidence>
<dbReference type="EMBL" id="LR812952">
    <property type="protein sequence ID" value="CAC9482995.1"/>
    <property type="molecule type" value="Genomic_DNA"/>
</dbReference>
<gene>
    <name evidence="2" type="ORF">LINF_190013730</name>
</gene>
<accession>A0A6L0XBD2</accession>
<organism evidence="2 3">
    <name type="scientific">Leishmania infantum</name>
    <dbReference type="NCBI Taxonomy" id="5671"/>
    <lineage>
        <taxon>Eukaryota</taxon>
        <taxon>Discoba</taxon>
        <taxon>Euglenozoa</taxon>
        <taxon>Kinetoplastea</taxon>
        <taxon>Metakinetoplastina</taxon>
        <taxon>Trypanosomatida</taxon>
        <taxon>Trypanosomatidae</taxon>
        <taxon>Leishmaniinae</taxon>
        <taxon>Leishmania</taxon>
    </lineage>
</organism>
<protein>
    <submittedName>
        <fullName evidence="2">Hypothetical_protein</fullName>
    </submittedName>
</protein>
<feature type="region of interest" description="Disordered" evidence="1">
    <location>
        <begin position="24"/>
        <end position="43"/>
    </location>
</feature>
<evidence type="ECO:0000313" key="2">
    <source>
        <dbReference type="EMBL" id="CAC9482995.1"/>
    </source>
</evidence>
<sequence length="67" mass="7605">MVELAGMKLGIVVGNRLVRDLVHGQHRPVPKEHPKPPETSWPASSELHCLSCRLVTAKTRRWQPFLL</sequence>
<dbReference type="Proteomes" id="UP000255414">
    <property type="component" value="Chromosome 19"/>
</dbReference>
<evidence type="ECO:0000256" key="1">
    <source>
        <dbReference type="SAM" id="MobiDB-lite"/>
    </source>
</evidence>
<reference evidence="2" key="1">
    <citation type="submission" date="2020-06" db="EMBL/GenBank/DDBJ databases">
        <authorList>
            <person name="Gonzalez-de la Fuente S."/>
            <person name="Peiro-Pastor R."/>
            <person name="Rastrojo A."/>
            <person name="Moreno J."/>
            <person name="Carrasco-Ramiro F."/>
            <person name="Requena JM."/>
            <person name="Aguado B."/>
        </authorList>
    </citation>
    <scope>NUCLEOTIDE SEQUENCE</scope>
</reference>
<proteinExistence type="predicted"/>